<proteinExistence type="predicted"/>
<name>A0A645F2U4_9ZZZZ</name>
<gene>
    <name evidence="1" type="ORF">SDC9_155221</name>
</gene>
<accession>A0A645F2U4</accession>
<evidence type="ECO:0000313" key="1">
    <source>
        <dbReference type="EMBL" id="MPN07946.1"/>
    </source>
</evidence>
<reference evidence="1" key="1">
    <citation type="submission" date="2019-08" db="EMBL/GenBank/DDBJ databases">
        <authorList>
            <person name="Kucharzyk K."/>
            <person name="Murdoch R.W."/>
            <person name="Higgins S."/>
            <person name="Loffler F."/>
        </authorList>
    </citation>
    <scope>NUCLEOTIDE SEQUENCE</scope>
</reference>
<sequence>MVDVFKYIQLKELTILGAIGTGDLPDRRNDYQVSIDLIKSNKVKVKPIISDIYELKDYKNAFSAADDGLNTIKVMIKTSKL</sequence>
<dbReference type="AlphaFoldDB" id="A0A645F2U4"/>
<dbReference type="Gene3D" id="3.40.50.720">
    <property type="entry name" value="NAD(P)-binding Rossmann-like Domain"/>
    <property type="match status" value="1"/>
</dbReference>
<dbReference type="EMBL" id="VSSQ01053956">
    <property type="protein sequence ID" value="MPN07946.1"/>
    <property type="molecule type" value="Genomic_DNA"/>
</dbReference>
<organism evidence="1">
    <name type="scientific">bioreactor metagenome</name>
    <dbReference type="NCBI Taxonomy" id="1076179"/>
    <lineage>
        <taxon>unclassified sequences</taxon>
        <taxon>metagenomes</taxon>
        <taxon>ecological metagenomes</taxon>
    </lineage>
</organism>
<protein>
    <submittedName>
        <fullName evidence="1">Uncharacterized protein</fullName>
    </submittedName>
</protein>
<comment type="caution">
    <text evidence="1">The sequence shown here is derived from an EMBL/GenBank/DDBJ whole genome shotgun (WGS) entry which is preliminary data.</text>
</comment>
<dbReference type="Gene3D" id="3.90.180.10">
    <property type="entry name" value="Medium-chain alcohol dehydrogenases, catalytic domain"/>
    <property type="match status" value="1"/>
</dbReference>